<comment type="caution">
    <text evidence="1">The sequence shown here is derived from an EMBL/GenBank/DDBJ whole genome shotgun (WGS) entry which is preliminary data.</text>
</comment>
<dbReference type="EMBL" id="LSRE01000002">
    <property type="protein sequence ID" value="KXP00878.1"/>
    <property type="molecule type" value="Genomic_DNA"/>
</dbReference>
<sequence length="60" mass="6876">MSAADVRRMFGVNYKRGERITVDGKPGVIIGFIGQYLQVQFDGEKHSRRAHPTWRVERAS</sequence>
<keyword evidence="2" id="KW-1185">Reference proteome</keyword>
<evidence type="ECO:0000313" key="2">
    <source>
        <dbReference type="Proteomes" id="UP000070409"/>
    </source>
</evidence>
<evidence type="ECO:0000313" key="1">
    <source>
        <dbReference type="EMBL" id="KXP00878.1"/>
    </source>
</evidence>
<organism evidence="1 2">
    <name type="scientific">Tsukamurella pseudospumae</name>
    <dbReference type="NCBI Taxonomy" id="239498"/>
    <lineage>
        <taxon>Bacteria</taxon>
        <taxon>Bacillati</taxon>
        <taxon>Actinomycetota</taxon>
        <taxon>Actinomycetes</taxon>
        <taxon>Mycobacteriales</taxon>
        <taxon>Tsukamurellaceae</taxon>
        <taxon>Tsukamurella</taxon>
    </lineage>
</organism>
<gene>
    <name evidence="1" type="ORF">AXK61_12780</name>
</gene>
<accession>A0A137ZRR6</accession>
<proteinExistence type="predicted"/>
<protein>
    <submittedName>
        <fullName evidence="1">Uncharacterized protein</fullName>
    </submittedName>
</protein>
<dbReference type="Proteomes" id="UP000070409">
    <property type="component" value="Unassembled WGS sequence"/>
</dbReference>
<reference evidence="1 2" key="1">
    <citation type="submission" date="2016-02" db="EMBL/GenBank/DDBJ databases">
        <authorList>
            <person name="Teng J.L."/>
            <person name="Tang Y."/>
            <person name="Huang Y."/>
            <person name="Guo F."/>
            <person name="Wei W."/>
            <person name="Chen J.H."/>
            <person name="Wong S.Y."/>
            <person name="Lau S.K."/>
            <person name="Woo P.C."/>
        </authorList>
    </citation>
    <scope>NUCLEOTIDE SEQUENCE [LARGE SCALE GENOMIC DNA]</scope>
    <source>
        <strain evidence="1 2">JCM 13375</strain>
    </source>
</reference>
<dbReference type="RefSeq" id="WP_068743645.1">
    <property type="nucleotide sequence ID" value="NZ_LSRE01000002.1"/>
</dbReference>
<name>A0A137ZRR6_9ACTN</name>